<sequence>MSTPRRQTEALFDEVGATYEEVFADLQPIHAAIQWVLSELSAANIHPAKTVDIGCGTGRPICSSLAQAGHDVLGIDISGSMIAEAQKRVPLPNATFTKIDTLEFNPPPGSFDVVTLTFSLIAGVTQDEIRQVIAKLYAMLKPGGLLVFATVPVEGNNVEIKWMGRPVTVSSLSPGDTVGEIKKVGFEIVKEEESKYHPIKASSLGLCGPEDVWEETHLWVYARKPVV</sequence>
<dbReference type="InterPro" id="IPR041698">
    <property type="entry name" value="Methyltransf_25"/>
</dbReference>
<dbReference type="PANTHER" id="PTHR43861:SF1">
    <property type="entry name" value="TRANS-ACONITATE 2-METHYLTRANSFERASE"/>
    <property type="match status" value="1"/>
</dbReference>
<evidence type="ECO:0000313" key="5">
    <source>
        <dbReference type="Proteomes" id="UP001174936"/>
    </source>
</evidence>
<evidence type="ECO:0000259" key="3">
    <source>
        <dbReference type="Pfam" id="PF13649"/>
    </source>
</evidence>
<dbReference type="PANTHER" id="PTHR43861">
    <property type="entry name" value="TRANS-ACONITATE 2-METHYLTRANSFERASE-RELATED"/>
    <property type="match status" value="1"/>
</dbReference>
<dbReference type="CDD" id="cd02440">
    <property type="entry name" value="AdoMet_MTases"/>
    <property type="match status" value="1"/>
</dbReference>
<organism evidence="4 5">
    <name type="scientific">Cercophora newfieldiana</name>
    <dbReference type="NCBI Taxonomy" id="92897"/>
    <lineage>
        <taxon>Eukaryota</taxon>
        <taxon>Fungi</taxon>
        <taxon>Dikarya</taxon>
        <taxon>Ascomycota</taxon>
        <taxon>Pezizomycotina</taxon>
        <taxon>Sordariomycetes</taxon>
        <taxon>Sordariomycetidae</taxon>
        <taxon>Sordariales</taxon>
        <taxon>Lasiosphaeriaceae</taxon>
        <taxon>Cercophora</taxon>
    </lineage>
</organism>
<dbReference type="GO" id="GO:0008168">
    <property type="term" value="F:methyltransferase activity"/>
    <property type="evidence" value="ECO:0007669"/>
    <property type="project" value="UniProtKB-KW"/>
</dbReference>
<comment type="caution">
    <text evidence="4">The sequence shown here is derived from an EMBL/GenBank/DDBJ whole genome shotgun (WGS) entry which is preliminary data.</text>
</comment>
<keyword evidence="1 4" id="KW-0489">Methyltransferase</keyword>
<dbReference type="InterPro" id="IPR029063">
    <property type="entry name" value="SAM-dependent_MTases_sf"/>
</dbReference>
<reference evidence="4" key="1">
    <citation type="submission" date="2023-06" db="EMBL/GenBank/DDBJ databases">
        <title>Genome-scale phylogeny and comparative genomics of the fungal order Sordariales.</title>
        <authorList>
            <consortium name="Lawrence Berkeley National Laboratory"/>
            <person name="Hensen N."/>
            <person name="Bonometti L."/>
            <person name="Westerberg I."/>
            <person name="Brannstrom I.O."/>
            <person name="Guillou S."/>
            <person name="Cros-Aarteil S."/>
            <person name="Calhoun S."/>
            <person name="Haridas S."/>
            <person name="Kuo A."/>
            <person name="Mondo S."/>
            <person name="Pangilinan J."/>
            <person name="Riley R."/>
            <person name="Labutti K."/>
            <person name="Andreopoulos B."/>
            <person name="Lipzen A."/>
            <person name="Chen C."/>
            <person name="Yanf M."/>
            <person name="Daum C."/>
            <person name="Ng V."/>
            <person name="Clum A."/>
            <person name="Steindorff A."/>
            <person name="Ohm R."/>
            <person name="Martin F."/>
            <person name="Silar P."/>
            <person name="Natvig D."/>
            <person name="Lalanne C."/>
            <person name="Gautier V."/>
            <person name="Ament-Velasquez S.L."/>
            <person name="Kruys A."/>
            <person name="Hutchinson M.I."/>
            <person name="Powell A.J."/>
            <person name="Barry K."/>
            <person name="Miller A.N."/>
            <person name="Grigoriev I.V."/>
            <person name="Debuchy R."/>
            <person name="Gladieux P."/>
            <person name="Thoren M.H."/>
            <person name="Johannesson H."/>
        </authorList>
    </citation>
    <scope>NUCLEOTIDE SEQUENCE</scope>
    <source>
        <strain evidence="4">SMH2532-1</strain>
    </source>
</reference>
<evidence type="ECO:0000256" key="1">
    <source>
        <dbReference type="ARBA" id="ARBA00022603"/>
    </source>
</evidence>
<dbReference type="Pfam" id="PF13649">
    <property type="entry name" value="Methyltransf_25"/>
    <property type="match status" value="1"/>
</dbReference>
<protein>
    <submittedName>
        <fullName evidence="4">S-adenosyl-L-methionine-dependent methyltransferase</fullName>
    </submittedName>
</protein>
<gene>
    <name evidence="4" type="ORF">B0T16DRAFT_126842</name>
</gene>
<keyword evidence="5" id="KW-1185">Reference proteome</keyword>
<dbReference type="Gene3D" id="3.40.50.150">
    <property type="entry name" value="Vaccinia Virus protein VP39"/>
    <property type="match status" value="1"/>
</dbReference>
<evidence type="ECO:0000313" key="4">
    <source>
        <dbReference type="EMBL" id="KAK0649187.1"/>
    </source>
</evidence>
<name>A0AA39YAS4_9PEZI</name>
<dbReference type="AlphaFoldDB" id="A0AA39YAS4"/>
<dbReference type="Proteomes" id="UP001174936">
    <property type="component" value="Unassembled WGS sequence"/>
</dbReference>
<accession>A0AA39YAS4</accession>
<feature type="domain" description="Methyltransferase" evidence="3">
    <location>
        <begin position="51"/>
        <end position="144"/>
    </location>
</feature>
<proteinExistence type="predicted"/>
<evidence type="ECO:0000256" key="2">
    <source>
        <dbReference type="ARBA" id="ARBA00022679"/>
    </source>
</evidence>
<keyword evidence="2" id="KW-0808">Transferase</keyword>
<dbReference type="SUPFAM" id="SSF53335">
    <property type="entry name" value="S-adenosyl-L-methionine-dependent methyltransferases"/>
    <property type="match status" value="1"/>
</dbReference>
<dbReference type="GO" id="GO:0032259">
    <property type="term" value="P:methylation"/>
    <property type="evidence" value="ECO:0007669"/>
    <property type="project" value="UniProtKB-KW"/>
</dbReference>
<dbReference type="EMBL" id="JAULSV010000003">
    <property type="protein sequence ID" value="KAK0649187.1"/>
    <property type="molecule type" value="Genomic_DNA"/>
</dbReference>